<dbReference type="Pfam" id="PF00005">
    <property type="entry name" value="ABC_tran"/>
    <property type="match status" value="1"/>
</dbReference>
<feature type="domain" description="ABC transporter" evidence="5">
    <location>
        <begin position="4"/>
        <end position="243"/>
    </location>
</feature>
<reference evidence="6 10" key="1">
    <citation type="submission" date="2012-04" db="EMBL/GenBank/DDBJ databases">
        <title>The Genome Sequence of Bacillus cereus VD078.</title>
        <authorList>
            <consortium name="The Broad Institute Genome Sequencing Platform"/>
            <consortium name="The Broad Institute Genome Sequencing Center for Infectious Disease"/>
            <person name="Feldgarden M."/>
            <person name="Van der Auwera G.A."/>
            <person name="Mahillon J."/>
            <person name="Duprez V."/>
            <person name="Timmery S."/>
            <person name="Mattelet C."/>
            <person name="Dierick K."/>
            <person name="Sun M."/>
            <person name="Yu Z."/>
            <person name="Zhu L."/>
            <person name="Hu X."/>
            <person name="Shank E.B."/>
            <person name="Swiecicka I."/>
            <person name="Hansen B.M."/>
            <person name="Andrup L."/>
            <person name="Young S.K."/>
            <person name="Zeng Q."/>
            <person name="Gargeya S."/>
            <person name="Fitzgerald M."/>
            <person name="Haas B."/>
            <person name="Abouelleil A."/>
            <person name="Alvarado L."/>
            <person name="Arachchi H.M."/>
            <person name="Berlin A."/>
            <person name="Chapman S.B."/>
            <person name="Goldberg J."/>
            <person name="Griggs A."/>
            <person name="Gujja S."/>
            <person name="Hansen M."/>
            <person name="Howarth C."/>
            <person name="Imamovic A."/>
            <person name="Larimer J."/>
            <person name="McCowen C."/>
            <person name="Montmayeur A."/>
            <person name="Murphy C."/>
            <person name="Neiman D."/>
            <person name="Pearson M."/>
            <person name="Priest M."/>
            <person name="Roberts A."/>
            <person name="Saif S."/>
            <person name="Shea T."/>
            <person name="Sisk P."/>
            <person name="Sykes S."/>
            <person name="Wortman J."/>
            <person name="Nusbaum C."/>
            <person name="Birren B."/>
        </authorList>
    </citation>
    <scope>NUCLEOTIDE SEQUENCE [LARGE SCALE GENOMIC DNA]</scope>
    <source>
        <strain evidence="6 10">VD078</strain>
    </source>
</reference>
<keyword evidence="4 8" id="KW-0067">ATP-binding</keyword>
<dbReference type="PANTHER" id="PTHR42798:SF7">
    <property type="entry name" value="ALPHA-D-RIBOSE 1-METHYLPHOSPHONATE 5-TRIPHOSPHATE SYNTHASE SUBUNIT PHNL"/>
    <property type="match status" value="1"/>
</dbReference>
<accession>J8I990</accession>
<dbReference type="Proteomes" id="UP000006976">
    <property type="component" value="Unassembled WGS sequence"/>
</dbReference>
<dbReference type="FunFam" id="3.40.50.300:FF:000032">
    <property type="entry name" value="Export ABC transporter ATP-binding protein"/>
    <property type="match status" value="1"/>
</dbReference>
<dbReference type="InterPro" id="IPR027417">
    <property type="entry name" value="P-loop_NTPase"/>
</dbReference>
<gene>
    <name evidence="8" type="primary">bceA_4</name>
    <name evidence="8" type="ORF">BACWE_36470</name>
    <name evidence="9" type="ORF">I6G81_16445</name>
    <name evidence="6" type="ORF">III_02229</name>
    <name evidence="7" type="ORF">S3E15_04508</name>
</gene>
<dbReference type="EMBL" id="AHEV01000012">
    <property type="protein sequence ID" value="EJR41802.1"/>
    <property type="molecule type" value="Genomic_DNA"/>
</dbReference>
<name>A0A0B5SJI4_BACMY</name>
<evidence type="ECO:0000313" key="12">
    <source>
        <dbReference type="Proteomes" id="UP000236165"/>
    </source>
</evidence>
<evidence type="ECO:0000313" key="7">
    <source>
        <dbReference type="EMBL" id="OSX93349.1"/>
    </source>
</evidence>
<dbReference type="InterPro" id="IPR003439">
    <property type="entry name" value="ABC_transporter-like_ATP-bd"/>
</dbReference>
<dbReference type="CDD" id="cd03255">
    <property type="entry name" value="ABC_MJ0796_LolCDE_FtsE"/>
    <property type="match status" value="1"/>
</dbReference>
<evidence type="ECO:0000256" key="3">
    <source>
        <dbReference type="ARBA" id="ARBA00022741"/>
    </source>
</evidence>
<accession>A0A084ISJ1</accession>
<proteinExistence type="inferred from homology"/>
<dbReference type="Proteomes" id="UP000236165">
    <property type="component" value="Unassembled WGS sequence"/>
</dbReference>
<reference evidence="9 13" key="4">
    <citation type="submission" date="2020-12" db="EMBL/GenBank/DDBJ databases">
        <title>FDA dAtabase for Regulatory Grade micrObial Sequences (FDA-ARGOS): Supporting development and validation of Infectious Disease Dx tests.</title>
        <authorList>
            <person name="Nelson B."/>
            <person name="Plummer A."/>
            <person name="Tallon L."/>
            <person name="Sadzewicz L."/>
            <person name="Zhao X."/>
            <person name="Boylan J."/>
            <person name="Ott S."/>
            <person name="Bowen H."/>
            <person name="Vavikolanu K."/>
            <person name="Mehta A."/>
            <person name="Aluvathingal J."/>
            <person name="Nadendla S."/>
            <person name="Myers T."/>
            <person name="Yan Y."/>
            <person name="Sichtig H."/>
        </authorList>
    </citation>
    <scope>NUCLEOTIDE SEQUENCE [LARGE SCALE GENOMIC DNA]</scope>
    <source>
        <strain evidence="9 13">FDAARGOS_924</strain>
    </source>
</reference>
<dbReference type="PROSITE" id="PS00211">
    <property type="entry name" value="ABC_TRANSPORTER_1"/>
    <property type="match status" value="1"/>
</dbReference>
<reference evidence="7 11" key="3">
    <citation type="submission" date="2016-12" db="EMBL/GenBank/DDBJ databases">
        <title>Genome Sequences of Twelve Sporeforming Bacillus Species Isolated from Foods.</title>
        <authorList>
            <person name="De Jong A."/>
            <person name="Holsappel S."/>
            <person name="Kuipers O.P."/>
        </authorList>
    </citation>
    <scope>NUCLEOTIDE SEQUENCE [LARGE SCALE GENOMIC DNA]</scope>
    <source>
        <strain evidence="7 11">S3E15</strain>
    </source>
</reference>
<dbReference type="GO" id="GO:0022857">
    <property type="term" value="F:transmembrane transporter activity"/>
    <property type="evidence" value="ECO:0007669"/>
    <property type="project" value="UniProtKB-ARBA"/>
</dbReference>
<protein>
    <submittedName>
        <fullName evidence="9">ABC transporter ATP-binding protein</fullName>
    </submittedName>
    <submittedName>
        <fullName evidence="8">Bacitracin export ATP-binding protein BceA</fullName>
    </submittedName>
</protein>
<reference evidence="8 12" key="2">
    <citation type="submission" date="2016-10" db="EMBL/GenBank/DDBJ databases">
        <title>Genome Sequence of Bacillus weihenstephanensis GM6LP.</title>
        <authorList>
            <person name="Poehlein A."/>
            <person name="Wemheuer F."/>
            <person name="Hollensteiner J."/>
            <person name="Wemheuer B."/>
        </authorList>
    </citation>
    <scope>NUCLEOTIDE SEQUENCE [LARGE SCALE GENOMIC DNA]</scope>
    <source>
        <strain evidence="8 12">GM6LP</strain>
    </source>
</reference>
<evidence type="ECO:0000259" key="5">
    <source>
        <dbReference type="PROSITE" id="PS50893"/>
    </source>
</evidence>
<evidence type="ECO:0000256" key="4">
    <source>
        <dbReference type="ARBA" id="ARBA00022840"/>
    </source>
</evidence>
<dbReference type="InterPro" id="IPR017871">
    <property type="entry name" value="ABC_transporter-like_CS"/>
</dbReference>
<evidence type="ECO:0000313" key="9">
    <source>
        <dbReference type="EMBL" id="QQA14009.1"/>
    </source>
</evidence>
<comment type="similarity">
    <text evidence="1">Belongs to the ABC transporter superfamily.</text>
</comment>
<dbReference type="EMBL" id="MKZQ01000044">
    <property type="protein sequence ID" value="PJN69490.1"/>
    <property type="molecule type" value="Genomic_DNA"/>
</dbReference>
<sequence length="259" mass="29284">MIMLEAKGIEKVYKTNFQEYPVLNNVNLTVHEGDFVGIMGPSGSGKSTLLNVLSSLDFPSNGEITIKGQNLTNMNSDQLSNYRRENIGFIFQNYNLLDHLTIEENILLPAALRMGSKKGVRDKLETLVNELNIEPLLPKYPYEISGGQQQRAAIIRSLINDPYLLFADEPTGNLDSKSAYDVLNILKTLNETHKSTILMVTHDSVAASFCNRVIFLKDGKIVHEMQRSHEEKQFSFNQRILLYISKEVGENDVNIFTRT</sequence>
<evidence type="ECO:0000256" key="2">
    <source>
        <dbReference type="ARBA" id="ARBA00022448"/>
    </source>
</evidence>
<evidence type="ECO:0000313" key="10">
    <source>
        <dbReference type="Proteomes" id="UP000006976"/>
    </source>
</evidence>
<dbReference type="Proteomes" id="UP000596196">
    <property type="component" value="Chromosome"/>
</dbReference>
<dbReference type="SMART" id="SM00382">
    <property type="entry name" value="AAA"/>
    <property type="match status" value="1"/>
</dbReference>
<evidence type="ECO:0000313" key="11">
    <source>
        <dbReference type="Proteomes" id="UP000194131"/>
    </source>
</evidence>
<dbReference type="EMBL" id="MRWU01000005">
    <property type="protein sequence ID" value="OSX93349.1"/>
    <property type="molecule type" value="Genomic_DNA"/>
</dbReference>
<dbReference type="InterPro" id="IPR017911">
    <property type="entry name" value="MacB-like_ATP-bd"/>
</dbReference>
<evidence type="ECO:0000256" key="1">
    <source>
        <dbReference type="ARBA" id="ARBA00005417"/>
    </source>
</evidence>
<dbReference type="GO" id="GO:0098796">
    <property type="term" value="C:membrane protein complex"/>
    <property type="evidence" value="ECO:0007669"/>
    <property type="project" value="UniProtKB-ARBA"/>
</dbReference>
<accession>A0A0B5SJI4</accession>
<dbReference type="AlphaFoldDB" id="A0A0B5SJI4"/>
<dbReference type="EMBL" id="CP065877">
    <property type="protein sequence ID" value="QQA14009.1"/>
    <property type="molecule type" value="Genomic_DNA"/>
</dbReference>
<evidence type="ECO:0000313" key="13">
    <source>
        <dbReference type="Proteomes" id="UP000596196"/>
    </source>
</evidence>
<dbReference type="KEGG" id="bmyo:BG05_2742"/>
<dbReference type="RefSeq" id="WP_002128192.1">
    <property type="nucleotide sequence ID" value="NZ_CM125442.1"/>
</dbReference>
<dbReference type="Gene3D" id="3.40.50.300">
    <property type="entry name" value="P-loop containing nucleotide triphosphate hydrolases"/>
    <property type="match status" value="1"/>
</dbReference>
<dbReference type="PANTHER" id="PTHR42798">
    <property type="entry name" value="LIPOPROTEIN-RELEASING SYSTEM ATP-BINDING PROTEIN LOLD"/>
    <property type="match status" value="1"/>
</dbReference>
<dbReference type="SUPFAM" id="SSF52540">
    <property type="entry name" value="P-loop containing nucleoside triphosphate hydrolases"/>
    <property type="match status" value="1"/>
</dbReference>
<keyword evidence="13" id="KW-1185">Reference proteome</keyword>
<organism evidence="8 12">
    <name type="scientific">Bacillus mycoides</name>
    <dbReference type="NCBI Taxonomy" id="1405"/>
    <lineage>
        <taxon>Bacteria</taxon>
        <taxon>Bacillati</taxon>
        <taxon>Bacillota</taxon>
        <taxon>Bacilli</taxon>
        <taxon>Bacillales</taxon>
        <taxon>Bacillaceae</taxon>
        <taxon>Bacillus</taxon>
        <taxon>Bacillus cereus group</taxon>
    </lineage>
</organism>
<dbReference type="GO" id="GO:0016887">
    <property type="term" value="F:ATP hydrolysis activity"/>
    <property type="evidence" value="ECO:0007669"/>
    <property type="project" value="InterPro"/>
</dbReference>
<dbReference type="GO" id="GO:0005524">
    <property type="term" value="F:ATP binding"/>
    <property type="evidence" value="ECO:0007669"/>
    <property type="project" value="UniProtKB-KW"/>
</dbReference>
<dbReference type="InterPro" id="IPR003593">
    <property type="entry name" value="AAA+_ATPase"/>
</dbReference>
<dbReference type="Proteomes" id="UP000194131">
    <property type="component" value="Unassembled WGS sequence"/>
</dbReference>
<keyword evidence="2" id="KW-0813">Transport</keyword>
<keyword evidence="3" id="KW-0547">Nucleotide-binding</keyword>
<dbReference type="PROSITE" id="PS50893">
    <property type="entry name" value="ABC_TRANSPORTER_2"/>
    <property type="match status" value="1"/>
</dbReference>
<evidence type="ECO:0000313" key="8">
    <source>
        <dbReference type="EMBL" id="PJN69490.1"/>
    </source>
</evidence>
<evidence type="ECO:0000313" key="6">
    <source>
        <dbReference type="EMBL" id="EJR41802.1"/>
    </source>
</evidence>